<comment type="catalytic activity">
    <reaction evidence="1">
        <text>a beta-D-glucosyl-(1&lt;-&gt;1')-N-acylsphing-4-enine + H2O = an N-acylsphing-4-enine + D-glucose</text>
        <dbReference type="Rhea" id="RHEA:13269"/>
        <dbReference type="ChEBI" id="CHEBI:4167"/>
        <dbReference type="ChEBI" id="CHEBI:15377"/>
        <dbReference type="ChEBI" id="CHEBI:22801"/>
        <dbReference type="ChEBI" id="CHEBI:52639"/>
        <dbReference type="EC" id="3.2.1.45"/>
    </reaction>
    <physiologicalReaction direction="left-to-right" evidence="1">
        <dbReference type="Rhea" id="RHEA:13270"/>
    </physiologicalReaction>
</comment>
<dbReference type="GO" id="GO:0042391">
    <property type="term" value="P:regulation of membrane potential"/>
    <property type="evidence" value="ECO:0007669"/>
    <property type="project" value="UniProtKB-ARBA"/>
</dbReference>
<accession>A0AAN5I493</accession>
<evidence type="ECO:0000256" key="11">
    <source>
        <dbReference type="ARBA" id="ARBA00051345"/>
    </source>
</evidence>
<comment type="caution">
    <text evidence="14">The sequence shown here is derived from an EMBL/GenBank/DDBJ whole genome shotgun (WGS) entry which is preliminary data.</text>
</comment>
<comment type="similarity">
    <text evidence="4 12">Belongs to the glycosyl hydrolase 30 family.</text>
</comment>
<dbReference type="EMBL" id="BTRK01000004">
    <property type="protein sequence ID" value="GMR50835.1"/>
    <property type="molecule type" value="Genomic_DNA"/>
</dbReference>
<comment type="pathway">
    <text evidence="3">Sphingolipid metabolism.</text>
</comment>
<dbReference type="GO" id="GO:0006066">
    <property type="term" value="P:alcohol metabolic process"/>
    <property type="evidence" value="ECO:0007669"/>
    <property type="project" value="UniProtKB-ARBA"/>
</dbReference>
<evidence type="ECO:0000256" key="12">
    <source>
        <dbReference type="RuleBase" id="RU361188"/>
    </source>
</evidence>
<protein>
    <recommendedName>
        <fullName evidence="5 12">Glucosylceramidase</fullName>
        <ecNumber evidence="5 12">3.2.1.45</ecNumber>
    </recommendedName>
</protein>
<evidence type="ECO:0000256" key="4">
    <source>
        <dbReference type="ARBA" id="ARBA00005382"/>
    </source>
</evidence>
<dbReference type="GO" id="GO:0030163">
    <property type="term" value="P:protein catabolic process"/>
    <property type="evidence" value="ECO:0007669"/>
    <property type="project" value="UniProtKB-ARBA"/>
</dbReference>
<dbReference type="GO" id="GO:0032006">
    <property type="term" value="P:regulation of TOR signaling"/>
    <property type="evidence" value="ECO:0007669"/>
    <property type="project" value="UniProtKB-ARBA"/>
</dbReference>
<dbReference type="AlphaFoldDB" id="A0AAN5I493"/>
<proteinExistence type="inferred from homology"/>
<evidence type="ECO:0000256" key="9">
    <source>
        <dbReference type="ARBA" id="ARBA00023098"/>
    </source>
</evidence>
<dbReference type="EC" id="3.2.1.45" evidence="5 12"/>
<keyword evidence="8 12" id="KW-0746">Sphingolipid metabolism</keyword>
<comment type="catalytic activity">
    <reaction evidence="10">
        <text>a beta-D-glucosylceramide + H2O = an N-acyl-sphingoid base + D-glucose</text>
        <dbReference type="Rhea" id="RHEA:81447"/>
        <dbReference type="ChEBI" id="CHEBI:4167"/>
        <dbReference type="ChEBI" id="CHEBI:15377"/>
        <dbReference type="ChEBI" id="CHEBI:83264"/>
        <dbReference type="ChEBI" id="CHEBI:83273"/>
    </reaction>
    <physiologicalReaction direction="left-to-right" evidence="10">
        <dbReference type="Rhea" id="RHEA:81448"/>
    </physiologicalReaction>
</comment>
<evidence type="ECO:0000256" key="7">
    <source>
        <dbReference type="ARBA" id="ARBA00022801"/>
    </source>
</evidence>
<evidence type="ECO:0000256" key="6">
    <source>
        <dbReference type="ARBA" id="ARBA00022729"/>
    </source>
</evidence>
<dbReference type="Pfam" id="PF02055">
    <property type="entry name" value="Glyco_hydro_30"/>
    <property type="match status" value="1"/>
</dbReference>
<keyword evidence="9 12" id="KW-0443">Lipid metabolism</keyword>
<dbReference type="Proteomes" id="UP001328107">
    <property type="component" value="Unassembled WGS sequence"/>
</dbReference>
<dbReference type="GO" id="GO:0051246">
    <property type="term" value="P:regulation of protein metabolic process"/>
    <property type="evidence" value="ECO:0007669"/>
    <property type="project" value="UniProtKB-ARBA"/>
</dbReference>
<dbReference type="GO" id="GO:0010605">
    <property type="term" value="P:negative regulation of macromolecule metabolic process"/>
    <property type="evidence" value="ECO:0007669"/>
    <property type="project" value="UniProtKB-ARBA"/>
</dbReference>
<dbReference type="InterPro" id="IPR001139">
    <property type="entry name" value="Glyco_hydro_30"/>
</dbReference>
<keyword evidence="7 12" id="KW-0378">Hydrolase</keyword>
<dbReference type="Gene3D" id="3.20.20.80">
    <property type="entry name" value="Glycosidases"/>
    <property type="match status" value="1"/>
</dbReference>
<organism evidence="14 15">
    <name type="scientific">Pristionchus mayeri</name>
    <dbReference type="NCBI Taxonomy" id="1317129"/>
    <lineage>
        <taxon>Eukaryota</taxon>
        <taxon>Metazoa</taxon>
        <taxon>Ecdysozoa</taxon>
        <taxon>Nematoda</taxon>
        <taxon>Chromadorea</taxon>
        <taxon>Rhabditida</taxon>
        <taxon>Rhabditina</taxon>
        <taxon>Diplogasteromorpha</taxon>
        <taxon>Diplogasteroidea</taxon>
        <taxon>Neodiplogasteridae</taxon>
        <taxon>Pristionchus</taxon>
    </lineage>
</organism>
<dbReference type="PANTHER" id="PTHR11069">
    <property type="entry name" value="GLUCOSYLCERAMIDASE"/>
    <property type="match status" value="1"/>
</dbReference>
<dbReference type="GO" id="GO:0007040">
    <property type="term" value="P:lysosome organization"/>
    <property type="evidence" value="ECO:0007669"/>
    <property type="project" value="UniProtKB-ARBA"/>
</dbReference>
<comment type="pathway">
    <text evidence="2">Lipid metabolism; sphingolipid metabolism.</text>
</comment>
<feature type="non-terminal residue" evidence="14">
    <location>
        <position position="1"/>
    </location>
</feature>
<dbReference type="GO" id="GO:0006680">
    <property type="term" value="P:glucosylceramide catabolic process"/>
    <property type="evidence" value="ECO:0007669"/>
    <property type="project" value="TreeGrafter"/>
</dbReference>
<name>A0AAN5I493_9BILA</name>
<dbReference type="SUPFAM" id="SSF51445">
    <property type="entry name" value="(Trans)glycosidases"/>
    <property type="match status" value="1"/>
</dbReference>
<evidence type="ECO:0000256" key="10">
    <source>
        <dbReference type="ARBA" id="ARBA00050474"/>
    </source>
</evidence>
<evidence type="ECO:0000259" key="13">
    <source>
        <dbReference type="Pfam" id="PF02055"/>
    </source>
</evidence>
<gene>
    <name evidence="14" type="ORF">PMAYCL1PPCAC_21030</name>
</gene>
<dbReference type="FunFam" id="3.20.20.80:FF:000030">
    <property type="entry name" value="Lysosomal acid glucosylceramidase"/>
    <property type="match status" value="1"/>
</dbReference>
<dbReference type="InterPro" id="IPR017853">
    <property type="entry name" value="GH"/>
</dbReference>
<dbReference type="GO" id="GO:0004348">
    <property type="term" value="F:glucosylceramidase activity"/>
    <property type="evidence" value="ECO:0007669"/>
    <property type="project" value="UniProtKB-EC"/>
</dbReference>
<dbReference type="PRINTS" id="PR00843">
    <property type="entry name" value="GLHYDRLASE30"/>
</dbReference>
<feature type="domain" description="Glycosyl hydrolase family 30 TIM-barrel" evidence="13">
    <location>
        <begin position="72"/>
        <end position="424"/>
    </location>
</feature>
<dbReference type="GO" id="GO:0008202">
    <property type="term" value="P:steroid metabolic process"/>
    <property type="evidence" value="ECO:0007669"/>
    <property type="project" value="UniProtKB-ARBA"/>
</dbReference>
<keyword evidence="15" id="KW-1185">Reference proteome</keyword>
<dbReference type="InterPro" id="IPR033453">
    <property type="entry name" value="Glyco_hydro_30_TIM-barrel"/>
</dbReference>
<evidence type="ECO:0000256" key="3">
    <source>
        <dbReference type="ARBA" id="ARBA00004991"/>
    </source>
</evidence>
<comment type="catalytic activity">
    <reaction evidence="11">
        <text>an N-acyl-1-beta-D-glucosyl-15-methylhexadecasphing-4-enine + H2O = an N-acyl-15-methylhexadecasphing-4-enine + D-glucose</text>
        <dbReference type="Rhea" id="RHEA:34755"/>
        <dbReference type="ChEBI" id="CHEBI:4167"/>
        <dbReference type="ChEBI" id="CHEBI:15377"/>
        <dbReference type="ChEBI" id="CHEBI:70815"/>
        <dbReference type="ChEBI" id="CHEBI:70846"/>
    </reaction>
    <physiologicalReaction direction="left-to-right" evidence="11">
        <dbReference type="Rhea" id="RHEA:34756"/>
    </physiologicalReaction>
</comment>
<evidence type="ECO:0000256" key="1">
    <source>
        <dbReference type="ARBA" id="ARBA00001013"/>
    </source>
</evidence>
<keyword evidence="6" id="KW-0732">Signal</keyword>
<sequence>CDFRTFTEGIVCRCTATHCDDIEPLDKIPHGFAAVYRTTIQGARMDRVTMKRKFQPEGLVVLVDPSTVYQDIIGFGGAFTDSTGINIRSLPEQAQNTLIRQYFGPTGTEYTIGRVPIASTDFSYTQYSYDDEEGDFDLHNFALPKDDFEYKIPFIKQAIDLQKSAGGLRLFASPWSPPAWMKTNGQMKGGGKLRGEVDGPYYVTWANYFVKFFEAYLNEGISFWAVTPQNEPTTGAQPDYEWQTMYFDAKGESNFVKNNLSPALKSSPATKELIIMGLDDQRWYLPSWADVLLEDQETASLIDGIAVHWYEDPVFPVSALTHTHEKHPDKFILSTEACQGWADRQGRGPSLGNYTRGEDYAHSIIEDLNNWVGGWVDWNIALNTQGGYSWFMNFVDSPIIVETNTDEFLKQPMYYVMAHFSKFLKPGTRVVKISLPDHLTEKVEAVGAVLVDGKRYVTILNRDDNEASR</sequence>
<evidence type="ECO:0000256" key="5">
    <source>
        <dbReference type="ARBA" id="ARBA00012658"/>
    </source>
</evidence>
<dbReference type="GO" id="GO:0016241">
    <property type="term" value="P:regulation of macroautophagy"/>
    <property type="evidence" value="ECO:0007669"/>
    <property type="project" value="UniProtKB-ARBA"/>
</dbReference>
<dbReference type="GO" id="GO:0016758">
    <property type="term" value="F:hexosyltransferase activity"/>
    <property type="evidence" value="ECO:0007669"/>
    <property type="project" value="UniProtKB-ARBA"/>
</dbReference>
<evidence type="ECO:0000313" key="15">
    <source>
        <dbReference type="Proteomes" id="UP001328107"/>
    </source>
</evidence>
<dbReference type="GO" id="GO:0005764">
    <property type="term" value="C:lysosome"/>
    <property type="evidence" value="ECO:0007669"/>
    <property type="project" value="UniProtKB-ARBA"/>
</dbReference>
<feature type="non-terminal residue" evidence="14">
    <location>
        <position position="469"/>
    </location>
</feature>
<dbReference type="GO" id="GO:0005774">
    <property type="term" value="C:vacuolar membrane"/>
    <property type="evidence" value="ECO:0007669"/>
    <property type="project" value="UniProtKB-ARBA"/>
</dbReference>
<evidence type="ECO:0000313" key="14">
    <source>
        <dbReference type="EMBL" id="GMR50835.1"/>
    </source>
</evidence>
<dbReference type="GO" id="GO:0005102">
    <property type="term" value="F:signaling receptor binding"/>
    <property type="evidence" value="ECO:0007669"/>
    <property type="project" value="UniProtKB-ARBA"/>
</dbReference>
<evidence type="ECO:0000256" key="8">
    <source>
        <dbReference type="ARBA" id="ARBA00022919"/>
    </source>
</evidence>
<evidence type="ECO:0000256" key="2">
    <source>
        <dbReference type="ARBA" id="ARBA00004760"/>
    </source>
</evidence>
<dbReference type="PANTHER" id="PTHR11069:SF23">
    <property type="entry name" value="LYSOSOMAL ACID GLUCOSYLCERAMIDASE"/>
    <property type="match status" value="1"/>
</dbReference>
<keyword evidence="12" id="KW-0326">Glycosidase</keyword>
<reference evidence="15" key="1">
    <citation type="submission" date="2022-10" db="EMBL/GenBank/DDBJ databases">
        <title>Genome assembly of Pristionchus species.</title>
        <authorList>
            <person name="Yoshida K."/>
            <person name="Sommer R.J."/>
        </authorList>
    </citation>
    <scope>NUCLEOTIDE SEQUENCE [LARGE SCALE GENOMIC DNA]</scope>
    <source>
        <strain evidence="15">RS5460</strain>
    </source>
</reference>
<dbReference type="GO" id="GO:0006914">
    <property type="term" value="P:autophagy"/>
    <property type="evidence" value="ECO:0007669"/>
    <property type="project" value="UniProtKB-ARBA"/>
</dbReference>